<dbReference type="Pfam" id="PF01936">
    <property type="entry name" value="NYN"/>
    <property type="match status" value="1"/>
</dbReference>
<dbReference type="RefSeq" id="WP_022532625.1">
    <property type="nucleotide sequence ID" value="NZ_CAYARL010000009.1"/>
</dbReference>
<dbReference type="AlphaFoldDB" id="A0A3G3IIL3"/>
<evidence type="ECO:0000313" key="2">
    <source>
        <dbReference type="EMBL" id="AYQ55676.1"/>
    </source>
</evidence>
<dbReference type="GO" id="GO:0004540">
    <property type="term" value="F:RNA nuclease activity"/>
    <property type="evidence" value="ECO:0007669"/>
    <property type="project" value="InterPro"/>
</dbReference>
<dbReference type="GeneID" id="41322343"/>
<dbReference type="EMBL" id="CP017686">
    <property type="protein sequence ID" value="AYQ55676.1"/>
    <property type="molecule type" value="Genomic_DNA"/>
</dbReference>
<feature type="domain" description="NYN" evidence="1">
    <location>
        <begin position="11"/>
        <end position="166"/>
    </location>
</feature>
<dbReference type="Proteomes" id="UP000273278">
    <property type="component" value="Chromosome"/>
</dbReference>
<dbReference type="PANTHER" id="PTHR35458:SF8">
    <property type="entry name" value="SLR0650 PROTEIN"/>
    <property type="match status" value="1"/>
</dbReference>
<organism evidence="2 3">
    <name type="scientific">Methanomethylophilus alvi</name>
    <dbReference type="NCBI Taxonomy" id="1291540"/>
    <lineage>
        <taxon>Archaea</taxon>
        <taxon>Methanobacteriati</taxon>
        <taxon>Thermoplasmatota</taxon>
        <taxon>Thermoplasmata</taxon>
        <taxon>Methanomassiliicoccales</taxon>
        <taxon>Methanomethylophilaceae</taxon>
        <taxon>Methanomethylophilus</taxon>
    </lineage>
</organism>
<reference evidence="2 3" key="1">
    <citation type="submission" date="2016-10" db="EMBL/GenBank/DDBJ databases">
        <title>Complete genome of the TMA-utilizing, human hosted archaeon Methanomethylophilus alvus Gen. nov, sp. nov., strain Mx-05, derived from a pure culture.</title>
        <authorList>
            <person name="Brugere J.-F."/>
            <person name="Ben Hania W."/>
            <person name="Chaudhary P.P."/>
            <person name="Gaci N."/>
            <person name="Borrel G."/>
            <person name="Cao Van Tuat L."/>
            <person name="Fardeau M.-L."/>
            <person name="Harris H.M.B."/>
            <person name="O'Toole P.W."/>
            <person name="Ollivier B."/>
        </authorList>
    </citation>
    <scope>NUCLEOTIDE SEQUENCE [LARGE SCALE GENOMIC DNA]</scope>
    <source>
        <strain evidence="2 3">Mx-05</strain>
    </source>
</reference>
<dbReference type="PANTHER" id="PTHR35458">
    <property type="entry name" value="SLR0755 PROTEIN"/>
    <property type="match status" value="1"/>
</dbReference>
<dbReference type="Gene3D" id="3.40.50.1010">
    <property type="entry name" value="5'-nuclease"/>
    <property type="match status" value="1"/>
</dbReference>
<dbReference type="CDD" id="cd10911">
    <property type="entry name" value="PIN_LabA"/>
    <property type="match status" value="1"/>
</dbReference>
<evidence type="ECO:0000313" key="3">
    <source>
        <dbReference type="Proteomes" id="UP000273278"/>
    </source>
</evidence>
<accession>A0A3G3IIL3</accession>
<gene>
    <name evidence="2" type="ORF">BKD89_07730</name>
</gene>
<proteinExistence type="predicted"/>
<sequence>MSLTTGCGKDRLMVFIDLRNVLDSSLDAMGAEDGVTVDLCGLVNGLVGGRNLVAAYVYDARAPYGTEDPSKRLRDRLEYLGFRVVVRDSCDPNRGVQKEVDVCLSCDMVAHALMDHFDTAVVVSGDRDFIPAIEHVQSAGKRVEVAAFRSSVSSSMVRAGDMFHELDSMPVMMPSHRDTDMAFGHQTGGIA</sequence>
<evidence type="ECO:0000259" key="1">
    <source>
        <dbReference type="Pfam" id="PF01936"/>
    </source>
</evidence>
<name>A0A3G3IIL3_9ARCH</name>
<protein>
    <recommendedName>
        <fullName evidence="1">NYN domain-containing protein</fullName>
    </recommendedName>
</protein>
<dbReference type="InterPro" id="IPR047140">
    <property type="entry name" value="LabA"/>
</dbReference>
<dbReference type="InterPro" id="IPR021139">
    <property type="entry name" value="NYN"/>
</dbReference>